<protein>
    <recommendedName>
        <fullName evidence="4">Secreted protein</fullName>
    </recommendedName>
</protein>
<evidence type="ECO:0008006" key="4">
    <source>
        <dbReference type="Google" id="ProtNLM"/>
    </source>
</evidence>
<keyword evidence="3" id="KW-1185">Reference proteome</keyword>
<sequence length="86" mass="10158">MFATRRQHFDSLEALGVISLLLLFTGDEPHVRSDHEPPLFWPSYQDDYICCSKHFQPRIPGQTELRVQRYRTLFGTLLQGRRCRHA</sequence>
<keyword evidence="1" id="KW-0732">Signal</keyword>
<dbReference type="AlphaFoldDB" id="A0A1L9S8V0"/>
<feature type="chain" id="PRO_5012747382" description="Secreted protein" evidence="1">
    <location>
        <begin position="34"/>
        <end position="86"/>
    </location>
</feature>
<evidence type="ECO:0000313" key="3">
    <source>
        <dbReference type="Proteomes" id="UP000184188"/>
    </source>
</evidence>
<name>A0A1L9S8V0_9EURO</name>
<feature type="signal peptide" evidence="1">
    <location>
        <begin position="1"/>
        <end position="33"/>
    </location>
</feature>
<dbReference type="EMBL" id="KV878351">
    <property type="protein sequence ID" value="OJJ43586.1"/>
    <property type="molecule type" value="Genomic_DNA"/>
</dbReference>
<dbReference type="GeneID" id="34616830"/>
<proteinExistence type="predicted"/>
<dbReference type="VEuPathDB" id="FungiDB:ASPZODRAFT_896772"/>
<evidence type="ECO:0000256" key="1">
    <source>
        <dbReference type="SAM" id="SignalP"/>
    </source>
</evidence>
<organism evidence="2 3">
    <name type="scientific">Penicilliopsis zonata CBS 506.65</name>
    <dbReference type="NCBI Taxonomy" id="1073090"/>
    <lineage>
        <taxon>Eukaryota</taxon>
        <taxon>Fungi</taxon>
        <taxon>Dikarya</taxon>
        <taxon>Ascomycota</taxon>
        <taxon>Pezizomycotina</taxon>
        <taxon>Eurotiomycetes</taxon>
        <taxon>Eurotiomycetidae</taxon>
        <taxon>Eurotiales</taxon>
        <taxon>Aspergillaceae</taxon>
        <taxon>Penicilliopsis</taxon>
    </lineage>
</organism>
<accession>A0A1L9S8V0</accession>
<evidence type="ECO:0000313" key="2">
    <source>
        <dbReference type="EMBL" id="OJJ43586.1"/>
    </source>
</evidence>
<dbReference type="Proteomes" id="UP000184188">
    <property type="component" value="Unassembled WGS sequence"/>
</dbReference>
<reference evidence="3" key="1">
    <citation type="journal article" date="2017" name="Genome Biol.">
        <title>Comparative genomics reveals high biological diversity and specific adaptations in the industrially and medically important fungal genus Aspergillus.</title>
        <authorList>
            <person name="de Vries R.P."/>
            <person name="Riley R."/>
            <person name="Wiebenga A."/>
            <person name="Aguilar-Osorio G."/>
            <person name="Amillis S."/>
            <person name="Uchima C.A."/>
            <person name="Anderluh G."/>
            <person name="Asadollahi M."/>
            <person name="Askin M."/>
            <person name="Barry K."/>
            <person name="Battaglia E."/>
            <person name="Bayram O."/>
            <person name="Benocci T."/>
            <person name="Braus-Stromeyer S.A."/>
            <person name="Caldana C."/>
            <person name="Canovas D."/>
            <person name="Cerqueira G.C."/>
            <person name="Chen F."/>
            <person name="Chen W."/>
            <person name="Choi C."/>
            <person name="Clum A."/>
            <person name="Dos Santos R.A."/>
            <person name="Damasio A.R."/>
            <person name="Diallinas G."/>
            <person name="Emri T."/>
            <person name="Fekete E."/>
            <person name="Flipphi M."/>
            <person name="Freyberg S."/>
            <person name="Gallo A."/>
            <person name="Gournas C."/>
            <person name="Habgood R."/>
            <person name="Hainaut M."/>
            <person name="Harispe M.L."/>
            <person name="Henrissat B."/>
            <person name="Hilden K.S."/>
            <person name="Hope R."/>
            <person name="Hossain A."/>
            <person name="Karabika E."/>
            <person name="Karaffa L."/>
            <person name="Karanyi Z."/>
            <person name="Krasevec N."/>
            <person name="Kuo A."/>
            <person name="Kusch H."/>
            <person name="LaButti K."/>
            <person name="Lagendijk E.L."/>
            <person name="Lapidus A."/>
            <person name="Levasseur A."/>
            <person name="Lindquist E."/>
            <person name="Lipzen A."/>
            <person name="Logrieco A.F."/>
            <person name="MacCabe A."/>
            <person name="Maekelae M.R."/>
            <person name="Malavazi I."/>
            <person name="Melin P."/>
            <person name="Meyer V."/>
            <person name="Mielnichuk N."/>
            <person name="Miskei M."/>
            <person name="Molnar A.P."/>
            <person name="Mule G."/>
            <person name="Ngan C.Y."/>
            <person name="Orejas M."/>
            <person name="Orosz E."/>
            <person name="Ouedraogo J.P."/>
            <person name="Overkamp K.M."/>
            <person name="Park H.-S."/>
            <person name="Perrone G."/>
            <person name="Piumi F."/>
            <person name="Punt P.J."/>
            <person name="Ram A.F."/>
            <person name="Ramon A."/>
            <person name="Rauscher S."/>
            <person name="Record E."/>
            <person name="Riano-Pachon D.M."/>
            <person name="Robert V."/>
            <person name="Roehrig J."/>
            <person name="Ruller R."/>
            <person name="Salamov A."/>
            <person name="Salih N.S."/>
            <person name="Samson R.A."/>
            <person name="Sandor E."/>
            <person name="Sanguinetti M."/>
            <person name="Schuetze T."/>
            <person name="Sepcic K."/>
            <person name="Shelest E."/>
            <person name="Sherlock G."/>
            <person name="Sophianopoulou V."/>
            <person name="Squina F.M."/>
            <person name="Sun H."/>
            <person name="Susca A."/>
            <person name="Todd R.B."/>
            <person name="Tsang A."/>
            <person name="Unkles S.E."/>
            <person name="van de Wiele N."/>
            <person name="van Rossen-Uffink D."/>
            <person name="Oliveira J.V."/>
            <person name="Vesth T.C."/>
            <person name="Visser J."/>
            <person name="Yu J.-H."/>
            <person name="Zhou M."/>
            <person name="Andersen M.R."/>
            <person name="Archer D.B."/>
            <person name="Baker S.E."/>
            <person name="Benoit I."/>
            <person name="Brakhage A.A."/>
            <person name="Braus G.H."/>
            <person name="Fischer R."/>
            <person name="Frisvad J.C."/>
            <person name="Goldman G.H."/>
            <person name="Houbraken J."/>
            <person name="Oakley B."/>
            <person name="Pocsi I."/>
            <person name="Scazzocchio C."/>
            <person name="Seiboth B."/>
            <person name="vanKuyk P.A."/>
            <person name="Wortman J."/>
            <person name="Dyer P.S."/>
            <person name="Grigoriev I.V."/>
        </authorList>
    </citation>
    <scope>NUCLEOTIDE SEQUENCE [LARGE SCALE GENOMIC DNA]</scope>
    <source>
        <strain evidence="3">CBS 506.65</strain>
    </source>
</reference>
<dbReference type="RefSeq" id="XP_022578096.1">
    <property type="nucleotide sequence ID" value="XM_022730366.1"/>
</dbReference>
<gene>
    <name evidence="2" type="ORF">ASPZODRAFT_896772</name>
</gene>